<evidence type="ECO:0008006" key="4">
    <source>
        <dbReference type="Google" id="ProtNLM"/>
    </source>
</evidence>
<feature type="chain" id="PRO_5013065532" description="DUF3108 domain-containing protein" evidence="1">
    <location>
        <begin position="27"/>
        <end position="324"/>
    </location>
</feature>
<evidence type="ECO:0000313" key="2">
    <source>
        <dbReference type="EMBL" id="SHO51860.1"/>
    </source>
</evidence>
<proteinExistence type="predicted"/>
<accession>A0A1M7YGW4</accession>
<dbReference type="OrthoDB" id="9879794at2"/>
<evidence type="ECO:0000313" key="3">
    <source>
        <dbReference type="Proteomes" id="UP000184603"/>
    </source>
</evidence>
<name>A0A1M7YGW4_9BACT</name>
<organism evidence="2 3">
    <name type="scientific">Desulfopila aestuarii DSM 18488</name>
    <dbReference type="NCBI Taxonomy" id="1121416"/>
    <lineage>
        <taxon>Bacteria</taxon>
        <taxon>Pseudomonadati</taxon>
        <taxon>Thermodesulfobacteriota</taxon>
        <taxon>Desulfobulbia</taxon>
        <taxon>Desulfobulbales</taxon>
        <taxon>Desulfocapsaceae</taxon>
        <taxon>Desulfopila</taxon>
    </lineage>
</organism>
<sequence length="324" mass="36618">MSSPSSLLITTCLLVILCITPHPSYAQEQNSHGALPRETSLWRGLQFTSSTLLAKLKVKIFLDSVTVETPFSSLAKDLPDDSTVNEHRMQLTVDFAAQGAFLGETHYKESTIFNEENLLPYQRNRIMDNGTEKWAKVYFWQEKGVQRYRIMPANGKEKNLSPEKWTRKTATFYPYPQQSINCGTILDSSLLLYLLSNRTTAQNQEPFTICVFGKKQLHRLSITLANSKPLSVSYRSRSASQNITVKRETLPLVYDIAVETIPTANEEPETFSFVGLNNDIRIAMDRDTRLPLKIQGTNKSIGRLVLDLHEVSWGPGGELNQITD</sequence>
<dbReference type="AlphaFoldDB" id="A0A1M7YGW4"/>
<protein>
    <recommendedName>
        <fullName evidence="4">DUF3108 domain-containing protein</fullName>
    </recommendedName>
</protein>
<keyword evidence="1" id="KW-0732">Signal</keyword>
<reference evidence="2 3" key="1">
    <citation type="submission" date="2016-12" db="EMBL/GenBank/DDBJ databases">
        <authorList>
            <person name="Song W.-J."/>
            <person name="Kurnit D.M."/>
        </authorList>
    </citation>
    <scope>NUCLEOTIDE SEQUENCE [LARGE SCALE GENOMIC DNA]</scope>
    <source>
        <strain evidence="2 3">DSM 18488</strain>
    </source>
</reference>
<dbReference type="Proteomes" id="UP000184603">
    <property type="component" value="Unassembled WGS sequence"/>
</dbReference>
<dbReference type="RefSeq" id="WP_073615670.1">
    <property type="nucleotide sequence ID" value="NZ_FRFE01000029.1"/>
</dbReference>
<evidence type="ECO:0000256" key="1">
    <source>
        <dbReference type="SAM" id="SignalP"/>
    </source>
</evidence>
<gene>
    <name evidence="2" type="ORF">SAMN02745220_04256</name>
</gene>
<dbReference type="EMBL" id="FRFE01000029">
    <property type="protein sequence ID" value="SHO51860.1"/>
    <property type="molecule type" value="Genomic_DNA"/>
</dbReference>
<feature type="signal peptide" evidence="1">
    <location>
        <begin position="1"/>
        <end position="26"/>
    </location>
</feature>
<keyword evidence="3" id="KW-1185">Reference proteome</keyword>